<evidence type="ECO:0000313" key="6">
    <source>
        <dbReference type="EMBL" id="KAH0921591.1"/>
    </source>
</evidence>
<keyword evidence="3" id="KW-0539">Nucleus</keyword>
<feature type="region of interest" description="Disordered" evidence="4">
    <location>
        <begin position="990"/>
        <end position="1075"/>
    </location>
</feature>
<dbReference type="Proteomes" id="UP000824890">
    <property type="component" value="Unassembled WGS sequence"/>
</dbReference>
<feature type="transmembrane region" description="Helical" evidence="5">
    <location>
        <begin position="180"/>
        <end position="201"/>
    </location>
</feature>
<feature type="transmembrane region" description="Helical" evidence="5">
    <location>
        <begin position="213"/>
        <end position="236"/>
    </location>
</feature>
<feature type="region of interest" description="Disordered" evidence="4">
    <location>
        <begin position="614"/>
        <end position="633"/>
    </location>
</feature>
<evidence type="ECO:0000256" key="4">
    <source>
        <dbReference type="SAM" id="MobiDB-lite"/>
    </source>
</evidence>
<comment type="caution">
    <text evidence="6">The sequence shown here is derived from an EMBL/GenBank/DDBJ whole genome shotgun (WGS) entry which is preliminary data.</text>
</comment>
<feature type="compositionally biased region" description="Polar residues" evidence="4">
    <location>
        <begin position="990"/>
        <end position="1003"/>
    </location>
</feature>
<keyword evidence="7" id="KW-1185">Reference proteome</keyword>
<comment type="subcellular location">
    <subcellularLocation>
        <location evidence="1">Nucleus</location>
    </subcellularLocation>
</comment>
<gene>
    <name evidence="6" type="ORF">HID58_021609</name>
</gene>
<keyword evidence="5" id="KW-0812">Transmembrane</keyword>
<reference evidence="6 7" key="1">
    <citation type="submission" date="2021-05" db="EMBL/GenBank/DDBJ databases">
        <title>Genome Assembly of Synthetic Allotetraploid Brassica napus Reveals Homoeologous Exchanges between Subgenomes.</title>
        <authorList>
            <person name="Davis J.T."/>
        </authorList>
    </citation>
    <scope>NUCLEOTIDE SEQUENCE [LARGE SCALE GENOMIC DNA]</scope>
    <source>
        <strain evidence="7">cv. Da-Ae</strain>
        <tissue evidence="6">Seedling</tissue>
    </source>
</reference>
<comment type="similarity">
    <text evidence="2">Belongs to the CENP-C/MIF2 family.</text>
</comment>
<sequence length="1157" mass="130337">MLTNFIKVELDATLVQIIFVLSLNAARDEYRQMPLLIWFIDPPETTSLGAVDEEVNIQAVGDEYSSTRIHKVMDFFKVALEFFFIGWFFGVSLPVYTCLHTVVGVIRLVIMIIKCACFSRSKDVDFEKEDEDIRSMESPLLTKSEYIVDTTIIIGNSSTVDDQTSHEVIELSDPYEAERFWNPIEFVVTIVQIAAALVLLIQPKDQEHPQTILFIWIIGYTCGCIATLPVLCWRFWYYKQSVSSESAEESSGRTRINEVMDTFKMVLEYFFVSWFVVFVWNYMVNPSSLDDTTTQFFWLITALLTFSFIRYVLVNLACAVVCYLLPGTLCVLAAREVLEIIMRLIGAFLACICHTSVDGGSSSNAERTINITVTDNLSSQMMNEEDLCMFNRTIHAATYEGVWDLIEFVMGQTRQWAFRIYCLNFSSRVGYVGLFLLLVEFVLCSDMSDLGSGSSTLESDPLHAYSGLSLFPRTLKSMSIPPPHHSDALQQTHTLLQSIPFEVSKEHEEQAKSILEDESSELLKKGVGSSVASEDTDVGVNPIANKRERRPAYERKRGHFTFKPTTTTSESPQKEPTFDPSKYPKPGDYFAAYDRFLLAQREWQKQTGTFVKETHQYQPRPRRPELPGRKRGAYKHTYTSSYPIDLKTSEKETPTPSEQIVEENTAAHVKTVDREVDDSTAYTDKNLENILTELLACSPDELDGDAGVKLLQERLNIKPVNEEMLSFPDIPDFPDVRRMDLKASGRKLSKPRTALSNIQNLLKGINSDGSRKKSQASPSYSPEDQFSFPDRLNLLPGDQQPGEVDIAKDLNACLGSSVANDADKVIPNASPSNVGSHVASEFNISVQKSSYEGVPDTNSSPYRNADNCELDDSITNINPATLEVNVDMQTKENEGDVPMGESEANINTRRRESYVDNLAEDAPGEDARMDPFTLEDETIPYQQEESSKSQNATREQYNRMDGFIEHEEHTQGQHGEENNNTDTACGVQVENAQQEAPSSSPKQTNKRSKSGASDSNMKKRSKTVHDETEKDKQTKTLSRESGAKKQPKGKANERKEKTLKKTVTRESKMFSRRKSLAAAGTNWEAGVRRSTRIKSRPLEYWRGERFLYGRVHESLTTVIGIKYESPGKNGKGETRALKVKSFVSDDYKGLVESAALH</sequence>
<feature type="transmembrane region" description="Helical" evidence="5">
    <location>
        <begin position="296"/>
        <end position="325"/>
    </location>
</feature>
<dbReference type="PANTHER" id="PTHR16684">
    <property type="entry name" value="CENTROMERE PROTEIN C"/>
    <property type="match status" value="1"/>
</dbReference>
<protein>
    <submittedName>
        <fullName evidence="6">Uncharacterized protein</fullName>
    </submittedName>
</protein>
<feature type="compositionally biased region" description="Polar residues" evidence="4">
    <location>
        <begin position="775"/>
        <end position="784"/>
    </location>
</feature>
<feature type="region of interest" description="Disordered" evidence="4">
    <location>
        <begin position="893"/>
        <end position="931"/>
    </location>
</feature>
<evidence type="ECO:0000256" key="3">
    <source>
        <dbReference type="ARBA" id="ARBA00023242"/>
    </source>
</evidence>
<accession>A0ABQ8CZ87</accession>
<evidence type="ECO:0000313" key="7">
    <source>
        <dbReference type="Proteomes" id="UP000824890"/>
    </source>
</evidence>
<evidence type="ECO:0000256" key="2">
    <source>
        <dbReference type="ARBA" id="ARBA00010291"/>
    </source>
</evidence>
<feature type="region of interest" description="Disordered" evidence="4">
    <location>
        <begin position="555"/>
        <end position="585"/>
    </location>
</feature>
<feature type="region of interest" description="Disordered" evidence="4">
    <location>
        <begin position="763"/>
        <end position="786"/>
    </location>
</feature>
<feature type="transmembrane region" description="Helical" evidence="5">
    <location>
        <begin position="265"/>
        <end position="284"/>
    </location>
</feature>
<feature type="compositionally biased region" description="Basic and acidic residues" evidence="4">
    <location>
        <begin position="1023"/>
        <end position="1043"/>
    </location>
</feature>
<dbReference type="InterPro" id="IPR028386">
    <property type="entry name" value="CENP-C/Mif2/cnp3"/>
</dbReference>
<organism evidence="6 7">
    <name type="scientific">Brassica napus</name>
    <name type="common">Rape</name>
    <dbReference type="NCBI Taxonomy" id="3708"/>
    <lineage>
        <taxon>Eukaryota</taxon>
        <taxon>Viridiplantae</taxon>
        <taxon>Streptophyta</taxon>
        <taxon>Embryophyta</taxon>
        <taxon>Tracheophyta</taxon>
        <taxon>Spermatophyta</taxon>
        <taxon>Magnoliopsida</taxon>
        <taxon>eudicotyledons</taxon>
        <taxon>Gunneridae</taxon>
        <taxon>Pentapetalae</taxon>
        <taxon>rosids</taxon>
        <taxon>malvids</taxon>
        <taxon>Brassicales</taxon>
        <taxon>Brassicaceae</taxon>
        <taxon>Brassiceae</taxon>
        <taxon>Brassica</taxon>
    </lineage>
</organism>
<keyword evidence="5" id="KW-0472">Membrane</keyword>
<name>A0ABQ8CZ87_BRANA</name>
<keyword evidence="5" id="KW-1133">Transmembrane helix</keyword>
<proteinExistence type="inferred from homology"/>
<evidence type="ECO:0000256" key="1">
    <source>
        <dbReference type="ARBA" id="ARBA00004123"/>
    </source>
</evidence>
<evidence type="ECO:0000256" key="5">
    <source>
        <dbReference type="SAM" id="Phobius"/>
    </source>
</evidence>
<dbReference type="PANTHER" id="PTHR16684:SF11">
    <property type="entry name" value="CENTROMERE PROTEIN C"/>
    <property type="match status" value="1"/>
</dbReference>
<dbReference type="EMBL" id="JAGKQM010000006">
    <property type="protein sequence ID" value="KAH0921591.1"/>
    <property type="molecule type" value="Genomic_DNA"/>
</dbReference>